<dbReference type="Pfam" id="PF02518">
    <property type="entry name" value="HATPase_c"/>
    <property type="match status" value="1"/>
</dbReference>
<dbReference type="EC" id="2.7.13.3" evidence="2"/>
<evidence type="ECO:0000256" key="5">
    <source>
        <dbReference type="ARBA" id="ARBA00022777"/>
    </source>
</evidence>
<accession>A0ABW6A077</accession>
<dbReference type="InterPro" id="IPR004358">
    <property type="entry name" value="Sig_transdc_His_kin-like_C"/>
</dbReference>
<feature type="transmembrane region" description="Helical" evidence="7">
    <location>
        <begin position="301"/>
        <end position="321"/>
    </location>
</feature>
<dbReference type="PROSITE" id="PS50109">
    <property type="entry name" value="HIS_KIN"/>
    <property type="match status" value="1"/>
</dbReference>
<keyword evidence="10" id="KW-1185">Reference proteome</keyword>
<keyword evidence="7" id="KW-1133">Transmembrane helix</keyword>
<dbReference type="PRINTS" id="PR00344">
    <property type="entry name" value="BCTRLSENSOR"/>
</dbReference>
<reference evidence="10" key="1">
    <citation type="journal article" date="2019" name="Int. J. Syst. Evol. Microbiol.">
        <title>The Global Catalogue of Microorganisms (GCM) 10K type strain sequencing project: providing services to taxonomists for standard genome sequencing and annotation.</title>
        <authorList>
            <consortium name="The Broad Institute Genomics Platform"/>
            <consortium name="The Broad Institute Genome Sequencing Center for Infectious Disease"/>
            <person name="Wu L."/>
            <person name="Ma J."/>
        </authorList>
    </citation>
    <scope>NUCLEOTIDE SEQUENCE [LARGE SCALE GENOMIC DNA]</scope>
    <source>
        <strain evidence="10">KCTC 23299</strain>
    </source>
</reference>
<dbReference type="GO" id="GO:0016301">
    <property type="term" value="F:kinase activity"/>
    <property type="evidence" value="ECO:0007669"/>
    <property type="project" value="UniProtKB-KW"/>
</dbReference>
<name>A0ABW6A077_9BACT</name>
<comment type="catalytic activity">
    <reaction evidence="1">
        <text>ATP + protein L-histidine = ADP + protein N-phospho-L-histidine.</text>
        <dbReference type="EC" id="2.7.13.3"/>
    </reaction>
</comment>
<dbReference type="RefSeq" id="WP_386095027.1">
    <property type="nucleotide sequence ID" value="NZ_JBHUOZ010000001.1"/>
</dbReference>
<gene>
    <name evidence="9" type="ORF">ACFS6H_02875</name>
</gene>
<evidence type="ECO:0000256" key="3">
    <source>
        <dbReference type="ARBA" id="ARBA00022553"/>
    </source>
</evidence>
<dbReference type="InterPro" id="IPR003594">
    <property type="entry name" value="HATPase_dom"/>
</dbReference>
<dbReference type="SMART" id="SM00387">
    <property type="entry name" value="HATPase_c"/>
    <property type="match status" value="1"/>
</dbReference>
<dbReference type="InterPro" id="IPR036097">
    <property type="entry name" value="HisK_dim/P_sf"/>
</dbReference>
<proteinExistence type="predicted"/>
<comment type="caution">
    <text evidence="9">The sequence shown here is derived from an EMBL/GenBank/DDBJ whole genome shotgun (WGS) entry which is preliminary data.</text>
</comment>
<dbReference type="InterPro" id="IPR005467">
    <property type="entry name" value="His_kinase_dom"/>
</dbReference>
<evidence type="ECO:0000256" key="7">
    <source>
        <dbReference type="SAM" id="Phobius"/>
    </source>
</evidence>
<keyword evidence="7" id="KW-0812">Transmembrane</keyword>
<evidence type="ECO:0000313" key="9">
    <source>
        <dbReference type="EMBL" id="MFD2918637.1"/>
    </source>
</evidence>
<dbReference type="SMART" id="SM00388">
    <property type="entry name" value="HisKA"/>
    <property type="match status" value="1"/>
</dbReference>
<dbReference type="CDD" id="cd00082">
    <property type="entry name" value="HisKA"/>
    <property type="match status" value="1"/>
</dbReference>
<dbReference type="Gene3D" id="1.10.287.130">
    <property type="match status" value="1"/>
</dbReference>
<protein>
    <recommendedName>
        <fullName evidence="2">histidine kinase</fullName>
        <ecNumber evidence="2">2.7.13.3</ecNumber>
    </recommendedName>
</protein>
<dbReference type="InterPro" id="IPR036890">
    <property type="entry name" value="HATPase_C_sf"/>
</dbReference>
<evidence type="ECO:0000256" key="4">
    <source>
        <dbReference type="ARBA" id="ARBA00022679"/>
    </source>
</evidence>
<dbReference type="SUPFAM" id="SSF55874">
    <property type="entry name" value="ATPase domain of HSP90 chaperone/DNA topoisomerase II/histidine kinase"/>
    <property type="match status" value="1"/>
</dbReference>
<keyword evidence="4" id="KW-0808">Transferase</keyword>
<dbReference type="PANTHER" id="PTHR45453">
    <property type="entry name" value="PHOSPHATE REGULON SENSOR PROTEIN PHOR"/>
    <property type="match status" value="1"/>
</dbReference>
<dbReference type="EMBL" id="JBHUOZ010000001">
    <property type="protein sequence ID" value="MFD2918637.1"/>
    <property type="molecule type" value="Genomic_DNA"/>
</dbReference>
<dbReference type="PANTHER" id="PTHR45453:SF1">
    <property type="entry name" value="PHOSPHATE REGULON SENSOR PROTEIN PHOR"/>
    <property type="match status" value="1"/>
</dbReference>
<keyword evidence="3" id="KW-0597">Phosphoprotein</keyword>
<dbReference type="Gene3D" id="3.30.565.10">
    <property type="entry name" value="Histidine kinase-like ATPase, C-terminal domain"/>
    <property type="match status" value="1"/>
</dbReference>
<organism evidence="9 10">
    <name type="scientific">Terrimonas rubra</name>
    <dbReference type="NCBI Taxonomy" id="1035890"/>
    <lineage>
        <taxon>Bacteria</taxon>
        <taxon>Pseudomonadati</taxon>
        <taxon>Bacteroidota</taxon>
        <taxon>Chitinophagia</taxon>
        <taxon>Chitinophagales</taxon>
        <taxon>Chitinophagaceae</taxon>
        <taxon>Terrimonas</taxon>
    </lineage>
</organism>
<evidence type="ECO:0000256" key="1">
    <source>
        <dbReference type="ARBA" id="ARBA00000085"/>
    </source>
</evidence>
<keyword evidence="5 9" id="KW-0418">Kinase</keyword>
<dbReference type="InterPro" id="IPR050351">
    <property type="entry name" value="BphY/WalK/GraS-like"/>
</dbReference>
<dbReference type="Pfam" id="PF00512">
    <property type="entry name" value="HisKA"/>
    <property type="match status" value="1"/>
</dbReference>
<keyword evidence="7" id="KW-0472">Membrane</keyword>
<dbReference type="Proteomes" id="UP001597511">
    <property type="component" value="Unassembled WGS sequence"/>
</dbReference>
<dbReference type="SUPFAM" id="SSF47384">
    <property type="entry name" value="Homodimeric domain of signal transducing histidine kinase"/>
    <property type="match status" value="1"/>
</dbReference>
<evidence type="ECO:0000256" key="2">
    <source>
        <dbReference type="ARBA" id="ARBA00012438"/>
    </source>
</evidence>
<evidence type="ECO:0000256" key="6">
    <source>
        <dbReference type="ARBA" id="ARBA00023012"/>
    </source>
</evidence>
<sequence>MKASHWYKILVALALALVTGFQVYWLKDTYNRERQALTVKTNGLFNEMVRAMQDSALQARIPFRLVKDSTQKKKVNVNQVTRTRPQPAEKDIRIARVAAALQHQTKQQDSVPVPGNIVITFHSDNITFNSMDKSFFDSLSPDKIQKIVVDRRKSLKDSAGALAFRVLDSLKLFSLRKDSNAKKPKSKPPVKGDVANISVSTTWKKTSDNKPPVTTYVEPRQISFTLDSLFKDLLNDTVIHKSFTKLLVQEKIPVDFNVSRTDSTDSLPAKKITPFSGTTDQNMYKLQLGNNTGYLLNNIKLPILFSILLVGVTVFSFWLLYRNWQKQKRLTDIKNEFISNITHELKTPIATVGVAMEALSNFNALNNPERAKEYIDISKQELSRLSLLVDKVLKLSMFENREIELQQSPVDLREITQEVISSMRLQIEKKKAVCQLEVTGNAIVKGDKMHLLSVVYNLLDNALKYSTGKPVVNVNIRADEQGVRLQVTDNGIGIPSEYTGKIFDKFFRVPHGDVHTAKGYGLGLSYVWQVVQKHGGSIEVFSKPGEGTTFSIQLPKFSA</sequence>
<keyword evidence="6" id="KW-0902">Two-component regulatory system</keyword>
<dbReference type="InterPro" id="IPR003661">
    <property type="entry name" value="HisK_dim/P_dom"/>
</dbReference>
<evidence type="ECO:0000259" key="8">
    <source>
        <dbReference type="PROSITE" id="PS50109"/>
    </source>
</evidence>
<evidence type="ECO:0000313" key="10">
    <source>
        <dbReference type="Proteomes" id="UP001597511"/>
    </source>
</evidence>
<feature type="domain" description="Histidine kinase" evidence="8">
    <location>
        <begin position="340"/>
        <end position="558"/>
    </location>
</feature>
<dbReference type="CDD" id="cd00075">
    <property type="entry name" value="HATPase"/>
    <property type="match status" value="1"/>
</dbReference>